<protein>
    <submittedName>
        <fullName evidence="3">Type III effector 1</fullName>
    </submittedName>
</protein>
<dbReference type="RefSeq" id="WP_039593523.1">
    <property type="nucleotide sequence ID" value="NZ_JQGJ02000016.1"/>
</dbReference>
<proteinExistence type="predicted"/>
<name>A0A0B1YZM4_9PSED</name>
<dbReference type="OrthoDB" id="6992712at2"/>
<feature type="coiled-coil region" evidence="1">
    <location>
        <begin position="225"/>
        <end position="252"/>
    </location>
</feature>
<dbReference type="EMBL" id="JQGJ01000018">
    <property type="protein sequence ID" value="KHK62448.1"/>
    <property type="molecule type" value="Genomic_DNA"/>
</dbReference>
<dbReference type="Proteomes" id="UP000030949">
    <property type="component" value="Unassembled WGS sequence"/>
</dbReference>
<evidence type="ECO:0000313" key="3">
    <source>
        <dbReference type="EMBL" id="KHK62448.1"/>
    </source>
</evidence>
<keyword evidence="2" id="KW-0472">Membrane</keyword>
<accession>A0A0B1YZM4</accession>
<keyword evidence="1" id="KW-0175">Coiled coil</keyword>
<evidence type="ECO:0000313" key="4">
    <source>
        <dbReference type="Proteomes" id="UP000030949"/>
    </source>
</evidence>
<feature type="transmembrane region" description="Helical" evidence="2">
    <location>
        <begin position="924"/>
        <end position="945"/>
    </location>
</feature>
<gene>
    <name evidence="3" type="ORF">JZ00_23115</name>
</gene>
<comment type="caution">
    <text evidence="3">The sequence shown here is derived from an EMBL/GenBank/DDBJ whole genome shotgun (WGS) entry which is preliminary data.</text>
</comment>
<organism evidence="3 4">
    <name type="scientific">Pseudomonas frederiksbergensis</name>
    <dbReference type="NCBI Taxonomy" id="104087"/>
    <lineage>
        <taxon>Bacteria</taxon>
        <taxon>Pseudomonadati</taxon>
        <taxon>Pseudomonadota</taxon>
        <taxon>Gammaproteobacteria</taxon>
        <taxon>Pseudomonadales</taxon>
        <taxon>Pseudomonadaceae</taxon>
        <taxon>Pseudomonas</taxon>
    </lineage>
</organism>
<evidence type="ECO:0000256" key="2">
    <source>
        <dbReference type="SAM" id="Phobius"/>
    </source>
</evidence>
<keyword evidence="2" id="KW-0812">Transmembrane</keyword>
<sequence length="1314" mass="146973">MDTITESKRNKDGEAAATSTPQAILERLMRWQSAIDSRLQAQMTLLEILEQYLLVELRTYYSEGNVDSYFIGALLEAVLQRTIDQALMAYDEQQDAPYRWPGGADQGFSAERRDAVAQVVEGTASSFVRHYQDYLRRHWEAVGLDASLERLIQQKLEKHLAAVESALQPGQLVGRDVAALRGKIETLQDGWRRMSQLAELATAQERQALDALARSQLPDWLRGLGDAERKRLEVLQEQVAEAQARVDELLDGLGSLKDFARHLVKDYVRHELDMDVEPDSVRVQLQWQTVVGRPLQTYTLTELVAAGPVRPDVISVRLVENGGMLRNQALAPEFVARLLSGLDVSVEYWPVLSSRYDRVDLKTAMLDWFGTRLRHGAFVARCAGQITNADYEEVRQSSQEDGIRQVCDVVLPNAMRCADLLLFYREHSPGDASDLLLYAPGKPDGQEWIKLPSLRAVSAEMGLWIESEVGREYLLQQLSPADRGKAREYFIGVMHKPTHWDLGRDPRGPVRGFRACLEAAVLAGLANNLLQVELSDSPAWYRALPLASRQMIRGLNQEFLVHQKVFNEQLEGYEVFMDFAKRTVTQAIAPYMRSRGVEEPVDPATVLIDYRPGLGNDMKVASLLDLAIYGYDDNSGIDHPAKGVRSSIGQDLGQVRSADLGSYIRQAYLGDQYAREIRSKFLDSQAPEYTRRRDAFRYMLLTRMDRDLRIVYGQSVLSDDEYQWLARQVTLLSRWVPGRKRVHSTNLVASEGVMNFTIGGHVVLGVYVFAYFASRSAYWLYTPDAPDGIAFRRYVEFTASVVTQLHGYVLERVALTARDAVRTSLNALAAGSIRVDGVRELNRVVDISAQYDMYIERAITDVQAITTSRAEVIKHQIVKGLLFAAAPVCMVYPPFALLLDVMFIGMTSTQAIDAHRQGDTQEALGHWLAVSWGALFATLGPWMVAKSLGWAIKGLNLLVRPMSLAAQRLRNVTTVAVKESGPAVRGLRFKPSQALRKTPDDLQLVTDDSIFHGTYRSPPSATQPQSTYYIKNAGKYYQVRKDAYFDGLCLVDARRPGAFYKLPIRRVAEGKWVHNPVGLRGGSDEVRNLGRVRDLREAFPGHVSPDVTRGALQGEAVVARFSEAAADNYLFSLNAQTCVVASLYNPATRMGAVIHFDHNIRALIERSIREVKQRLGGAARNIRATLVGGDWLTGTDIGEPVRLMMRRQGLQPTWDHWSYSSCFGNTYGVALDLRTGVTSVFKTSQDLVERYYTPVLARARLGTDPVSVRARGFMKRVRSEPLMATANGAVRTLQGRPATAAQLALNEFSMVVLS</sequence>
<reference evidence="4" key="1">
    <citation type="submission" date="2015-03" db="EMBL/GenBank/DDBJ databases">
        <title>Pseudomonas frederiksbergensis hydrocarbon degrader.</title>
        <authorList>
            <person name="Brown L.M."/>
            <person name="Ruiz O.N."/>
            <person name="Mueller S."/>
            <person name="Gunasekera T.S."/>
        </authorList>
    </citation>
    <scope>NUCLEOTIDE SEQUENCE [LARGE SCALE GENOMIC DNA]</scope>
    <source>
        <strain evidence="4">SI8</strain>
    </source>
</reference>
<evidence type="ECO:0000256" key="1">
    <source>
        <dbReference type="SAM" id="Coils"/>
    </source>
</evidence>
<feature type="transmembrane region" description="Helical" evidence="2">
    <location>
        <begin position="881"/>
        <end position="904"/>
    </location>
</feature>
<keyword evidence="2" id="KW-1133">Transmembrane helix</keyword>